<reference evidence="2" key="1">
    <citation type="submission" date="2017-12" db="EMBL/GenBank/DDBJ databases">
        <title>High-resolution comparative analysis of great ape genomes.</title>
        <authorList>
            <person name="Pollen A."/>
            <person name="Hastie A."/>
            <person name="Hormozdiari F."/>
            <person name="Dougherty M."/>
            <person name="Liu R."/>
            <person name="Chaisson M."/>
            <person name="Hoppe E."/>
            <person name="Hill C."/>
            <person name="Pang A."/>
            <person name="Hillier L."/>
            <person name="Baker C."/>
            <person name="Armstrong J."/>
            <person name="Shendure J."/>
            <person name="Paten B."/>
            <person name="Wilson R."/>
            <person name="Chao H."/>
            <person name="Schneider V."/>
            <person name="Ventura M."/>
            <person name="Kronenberg Z."/>
            <person name="Murali S."/>
            <person name="Gordon D."/>
            <person name="Cantsilieris S."/>
            <person name="Munson K."/>
            <person name="Nelson B."/>
            <person name="Raja A."/>
            <person name="Underwood J."/>
            <person name="Diekhans M."/>
            <person name="Fiddes I."/>
            <person name="Haussler D."/>
            <person name="Eichler E."/>
        </authorList>
    </citation>
    <scope>NUCLEOTIDE SEQUENCE [LARGE SCALE GENOMIC DNA]</scope>
    <source>
        <strain evidence="2">Susie</strain>
    </source>
</reference>
<proteinExistence type="predicted"/>
<feature type="compositionally biased region" description="Basic and acidic residues" evidence="1">
    <location>
        <begin position="116"/>
        <end position="129"/>
    </location>
</feature>
<feature type="non-terminal residue" evidence="2">
    <location>
        <position position="1"/>
    </location>
</feature>
<sequence length="140" mass="15365">RPLVDRLEPGELIPNGPFSFYGASRTILLLGRPDGKGEHEIGSKSASRWDWDPRTGCRRAELGLPKGNADLSPTPTWTRIRRQNPRACAPCRRAAKRRPGQPRVRTAIGDAGSRGEGGREHSRVKEAKRPRALPGQPGGF</sequence>
<protein>
    <submittedName>
        <fullName evidence="2">LHX1 isoform 2</fullName>
    </submittedName>
</protein>
<name>A0A2J8RCI6_PONAB</name>
<evidence type="ECO:0000256" key="1">
    <source>
        <dbReference type="SAM" id="MobiDB-lite"/>
    </source>
</evidence>
<accession>A0A2J8RCI6</accession>
<dbReference type="EMBL" id="NDHI03003711">
    <property type="protein sequence ID" value="PNJ06234.1"/>
    <property type="molecule type" value="Genomic_DNA"/>
</dbReference>
<evidence type="ECO:0000313" key="2">
    <source>
        <dbReference type="EMBL" id="PNJ06234.1"/>
    </source>
</evidence>
<gene>
    <name evidence="2" type="ORF">CR201_G0051931</name>
</gene>
<comment type="caution">
    <text evidence="2">The sequence shown here is derived from an EMBL/GenBank/DDBJ whole genome shotgun (WGS) entry which is preliminary data.</text>
</comment>
<feature type="region of interest" description="Disordered" evidence="1">
    <location>
        <begin position="84"/>
        <end position="140"/>
    </location>
</feature>
<dbReference type="AlphaFoldDB" id="A0A2J8RCI6"/>
<organism evidence="2">
    <name type="scientific">Pongo abelii</name>
    <name type="common">Sumatran orangutan</name>
    <name type="synonym">Pongo pygmaeus abelii</name>
    <dbReference type="NCBI Taxonomy" id="9601"/>
    <lineage>
        <taxon>Eukaryota</taxon>
        <taxon>Metazoa</taxon>
        <taxon>Chordata</taxon>
        <taxon>Craniata</taxon>
        <taxon>Vertebrata</taxon>
        <taxon>Euteleostomi</taxon>
        <taxon>Mammalia</taxon>
        <taxon>Eutheria</taxon>
        <taxon>Euarchontoglires</taxon>
        <taxon>Primates</taxon>
        <taxon>Haplorrhini</taxon>
        <taxon>Catarrhini</taxon>
        <taxon>Hominidae</taxon>
        <taxon>Pongo</taxon>
    </lineage>
</organism>